<proteinExistence type="predicted"/>
<accession>A0A2P2NCC3</accession>
<organism evidence="1">
    <name type="scientific">Rhizophora mucronata</name>
    <name type="common">Asiatic mangrove</name>
    <dbReference type="NCBI Taxonomy" id="61149"/>
    <lineage>
        <taxon>Eukaryota</taxon>
        <taxon>Viridiplantae</taxon>
        <taxon>Streptophyta</taxon>
        <taxon>Embryophyta</taxon>
        <taxon>Tracheophyta</taxon>
        <taxon>Spermatophyta</taxon>
        <taxon>Magnoliopsida</taxon>
        <taxon>eudicotyledons</taxon>
        <taxon>Gunneridae</taxon>
        <taxon>Pentapetalae</taxon>
        <taxon>rosids</taxon>
        <taxon>fabids</taxon>
        <taxon>Malpighiales</taxon>
        <taxon>Rhizophoraceae</taxon>
        <taxon>Rhizophora</taxon>
    </lineage>
</organism>
<dbReference type="EMBL" id="GGEC01059606">
    <property type="protein sequence ID" value="MBX40090.1"/>
    <property type="molecule type" value="Transcribed_RNA"/>
</dbReference>
<sequence>MVNYKKMRIMMKIAI</sequence>
<evidence type="ECO:0000313" key="1">
    <source>
        <dbReference type="EMBL" id="MBX40090.1"/>
    </source>
</evidence>
<reference evidence="1" key="1">
    <citation type="submission" date="2018-02" db="EMBL/GenBank/DDBJ databases">
        <title>Rhizophora mucronata_Transcriptome.</title>
        <authorList>
            <person name="Meera S.P."/>
            <person name="Sreeshan A."/>
            <person name="Augustine A."/>
        </authorList>
    </citation>
    <scope>NUCLEOTIDE SEQUENCE</scope>
    <source>
        <tissue evidence="1">Leaf</tissue>
    </source>
</reference>
<protein>
    <submittedName>
        <fullName evidence="1">Uncharacterized protein</fullName>
    </submittedName>
</protein>
<name>A0A2P2NCC3_RHIMU</name>